<name>A0A428B4X5_STRPA</name>
<reference evidence="5" key="3">
    <citation type="submission" date="2023-09" db="EMBL/GenBank/DDBJ databases">
        <title>Streptococcus_parasanguinius_hifiasm_complete_genome_Zymo_Research_ D6332.</title>
        <authorList>
            <person name="Damerum A."/>
        </authorList>
    </citation>
    <scope>NUCLEOTIDE SEQUENCE</scope>
    <source>
        <strain evidence="5">B-1756</strain>
    </source>
</reference>
<evidence type="ECO:0000313" key="6">
    <source>
        <dbReference type="Proteomes" id="UP000285725"/>
    </source>
</evidence>
<sequence length="111" mass="13164">MGKPLLTDEMIERARRGEDITGPKMVDAEETKIIRTDHRGFGYERPMRESRMERPQERYSQDTVQIQVEPTVTKSRRIEERKQSVVQSKLNKILFWIIVLLIALIIAIWRL</sequence>
<dbReference type="Pfam" id="PF26336">
    <property type="entry name" value="MacP_activator"/>
    <property type="match status" value="1"/>
</dbReference>
<dbReference type="EMBL" id="CP133988">
    <property type="protein sequence ID" value="WNB83075.1"/>
    <property type="molecule type" value="Genomic_DNA"/>
</dbReference>
<evidence type="ECO:0000256" key="2">
    <source>
        <dbReference type="SAM" id="Phobius"/>
    </source>
</evidence>
<dbReference type="RefSeq" id="WP_003006241.1">
    <property type="nucleotide sequence ID" value="NZ_CABJDC010000002.1"/>
</dbReference>
<evidence type="ECO:0000256" key="1">
    <source>
        <dbReference type="SAM" id="MobiDB-lite"/>
    </source>
</evidence>
<evidence type="ECO:0000313" key="5">
    <source>
        <dbReference type="EMBL" id="WNB83075.1"/>
    </source>
</evidence>
<protein>
    <submittedName>
        <fullName evidence="5">Cell wall synthase accessory phosphoprotein MacP</fullName>
    </submittedName>
    <submittedName>
        <fullName evidence="3">Foldase</fullName>
    </submittedName>
</protein>
<reference evidence="4 6" key="1">
    <citation type="submission" date="2018-08" db="EMBL/GenBank/DDBJ databases">
        <title>A genome reference for cultivated species of the human gut microbiota.</title>
        <authorList>
            <person name="Zou Y."/>
            <person name="Xue W."/>
            <person name="Luo G."/>
        </authorList>
    </citation>
    <scope>NUCLEOTIDE SEQUENCE [LARGE SCALE GENOMIC DNA]</scope>
    <source>
        <strain evidence="4 6">AF30-12BH</strain>
    </source>
</reference>
<evidence type="ECO:0000313" key="4">
    <source>
        <dbReference type="EMBL" id="RHN26268.1"/>
    </source>
</evidence>
<keyword evidence="2" id="KW-0812">Transmembrane</keyword>
<keyword evidence="2" id="KW-0472">Membrane</keyword>
<dbReference type="AlphaFoldDB" id="A0A428B4X5"/>
<gene>
    <name evidence="5" type="primary">macP</name>
    <name evidence="4" type="ORF">DWZ19_04320</name>
    <name evidence="3" type="ORF">GMC73_00745</name>
    <name evidence="5" type="ORF">RDV49_09150</name>
</gene>
<dbReference type="EMBL" id="WMYY01000001">
    <property type="protein sequence ID" value="MTR65817.1"/>
    <property type="molecule type" value="Genomic_DNA"/>
</dbReference>
<dbReference type="EMBL" id="QRQU01000002">
    <property type="protein sequence ID" value="RHN26268.1"/>
    <property type="molecule type" value="Genomic_DNA"/>
</dbReference>
<feature type="transmembrane region" description="Helical" evidence="2">
    <location>
        <begin position="90"/>
        <end position="109"/>
    </location>
</feature>
<dbReference type="Proteomes" id="UP001248323">
    <property type="component" value="Chromosome"/>
</dbReference>
<dbReference type="Proteomes" id="UP000460220">
    <property type="component" value="Unassembled WGS sequence"/>
</dbReference>
<reference evidence="3 7" key="2">
    <citation type="journal article" date="2019" name="Nat. Med.">
        <title>A library of human gut bacterial isolates paired with longitudinal multiomics data enables mechanistic microbiome research.</title>
        <authorList>
            <person name="Poyet M."/>
            <person name="Groussin M."/>
            <person name="Gibbons S.M."/>
            <person name="Avila-Pacheco J."/>
            <person name="Jiang X."/>
            <person name="Kearney S.M."/>
            <person name="Perrotta A.R."/>
            <person name="Berdy B."/>
            <person name="Zhao S."/>
            <person name="Lieberman T.D."/>
            <person name="Swanson P.K."/>
            <person name="Smith M."/>
            <person name="Roesemann S."/>
            <person name="Alexander J.E."/>
            <person name="Rich S.A."/>
            <person name="Livny J."/>
            <person name="Vlamakis H."/>
            <person name="Clish C."/>
            <person name="Bullock K."/>
            <person name="Deik A."/>
            <person name="Scott J."/>
            <person name="Pierce K.A."/>
            <person name="Xavier R.J."/>
            <person name="Alm E.J."/>
        </authorList>
    </citation>
    <scope>NUCLEOTIDE SEQUENCE [LARGE SCALE GENOMIC DNA]</scope>
    <source>
        <strain evidence="3 7">BIOML-A12</strain>
    </source>
</reference>
<dbReference type="InterPro" id="IPR047752">
    <property type="entry name" value="MacP"/>
</dbReference>
<feature type="region of interest" description="Disordered" evidence="1">
    <location>
        <begin position="44"/>
        <end position="63"/>
    </location>
</feature>
<feature type="compositionally biased region" description="Basic and acidic residues" evidence="1">
    <location>
        <begin position="44"/>
        <end position="60"/>
    </location>
</feature>
<evidence type="ECO:0000313" key="3">
    <source>
        <dbReference type="EMBL" id="MTR65817.1"/>
    </source>
</evidence>
<dbReference type="Proteomes" id="UP000285725">
    <property type="component" value="Unassembled WGS sequence"/>
</dbReference>
<keyword evidence="2" id="KW-1133">Transmembrane helix</keyword>
<proteinExistence type="predicted"/>
<dbReference type="NCBIfam" id="NF038277">
    <property type="entry name" value="accessory_MacP"/>
    <property type="match status" value="1"/>
</dbReference>
<evidence type="ECO:0000313" key="7">
    <source>
        <dbReference type="Proteomes" id="UP000460220"/>
    </source>
</evidence>
<accession>A0A428B4X5</accession>
<organism evidence="3 7">
    <name type="scientific">Streptococcus parasanguinis</name>
    <dbReference type="NCBI Taxonomy" id="1318"/>
    <lineage>
        <taxon>Bacteria</taxon>
        <taxon>Bacillati</taxon>
        <taxon>Bacillota</taxon>
        <taxon>Bacilli</taxon>
        <taxon>Lactobacillales</taxon>
        <taxon>Streptococcaceae</taxon>
        <taxon>Streptococcus</taxon>
    </lineage>
</organism>